<evidence type="ECO:0000313" key="2">
    <source>
        <dbReference type="EMBL" id="MDT7831593.1"/>
    </source>
</evidence>
<dbReference type="PROSITE" id="PS00018">
    <property type="entry name" value="EF_HAND_1"/>
    <property type="match status" value="1"/>
</dbReference>
<sequence length="2340" mass="252658">MKTNNYKLMLICLLMNSAIWGQDFTLTFDTTKGSPGTTITLPMNGGHYDVDIDDDGTFELTNLQNTQVIDLGGSPRSQTIRIRPNPTNNPSGQLAMAYAGGNDGVKLMSIDNWGTAIVWTSMNGAFSGCSNMNIGASAGVPNLSMVTSMVNMFRFATSVNQDLSSWNTSTVTTMNSMFVGASAFNGNISSWNVSNVTNMGWMFNGATSFNQSLNNWDVSSVTLLENMFFGATAFNGVISNWNTENVTDMEDMFRDANAFNQNIGSWNVSKVTDMSEMFLNADVFNQDIGSWNTASVTTMVNMFFGNDSFDQNIGSWNIEAVTNMTQMFQGATGFSAVNYDNLLIGWAAQNVRPSVSFYAPPVEYCLGALARTTLTDAPNSWNITGDAGECSFTLTFDTREGSVGTSIQLPISGGGYDVDTDNDGNFSDGGSLVNVSTPQTIDFGSEGIYTIRIRPNVSNSSNQLRIEYNNANDAAKLTSIDKWGNQIVWTSMANAFYGCSNMNIGASAGAPNLSIVADMSFMFRGASSLNQDLNSWNTSSVTDMDGLFYEATSFNGNISNWNTSSVTSMVNLFRSLGTFNGDISNWNTASVTSMNSMFVGATDFNGNIDGWNVSKVTNMGWMFWGATSFNQSLNNWNVSKVTLMEYMFSGATSFNQNVGNWNISAVTDMNNMFTGATGFGAGIYDALLIGWAAQSVSPNVTFRAPPTTYCSGASARATLVSAGWSINGDTESCLFTLTFNTNHGSAGRTITLPISGGAYDVDINNDGVFGDTDFATTPISLDNLTTTTTVTFDSSGPKTIGIRPNPTNNAGGQLQIAYANANDAEKLTSIVRWGDDIVWTSMANAFYGCSNMNISAAAGTPNLSIVNDMSNMFRGATTLNRDLNSWNTSAVTTMNHMFSGATVFNGAISNWNAQSVTDMGSMFLSAAAFDQNIGSWNVSSVTDMSSMFSGAGVFNQALNSWNTQSVTNMGSMFLSAAAFDQDIGGWNVSSVTDMSSMFSGAGVFNQALNSWNTQSVTNMGSMFLSAAAFNQDIGSWNVSNVTSMSNMFSGATAFNGAISNWNTSSVTTMHNMFLNASAFNQGLNSWNVQSVTTMENMFQNASSFNQDLNSWNTANVTIIQQMFSGATAFNGDISNWNTSIVTSMISVFAGATAFNRDLSNWNTAAVTNMSSMFSGATTFDQGLGSWNIGVVSNMTDMFIGATSFSKKNYDDLLIGWAAQTVQQNVPFRAPPTDYCRGAVARTTLTNANWNITGDSSFLCIDLRLTYNTNHDSSGTKITIPLTVGAYDVDTDDDGVFDMINLSGSQEIDLLGSPRVQTIRIRPNFTNNPNGRLRFVHKGAKDPGKLNWIESWGDNIEWTSMEDAFFGCNKLIIKPAAGAPDLSSVTNMRAMFEGCLSINDDITSWNVSTVTNMENMFASTRNFNQSLNGWDVSNVTNMRGMFSDTRDFNADISAWNVSNVANMSAMFIRSQSFNQDISGWNVSNVTTMEGMFEQASAFNQNLNSWNTSKVTTMSKMFLNATAFNGAVSNWNTSSVTDMSVMFSGIASFNQNLNSWNVSAVTNMSNMFQNSGAFNGTLSSWDVSGVTSMDYMFHNASSFNQNIGSWNTSIVTSMISVFAGAASFNQDIGNWNTANVTTMGYMFQNAQAFNKDIGRWNIEKVTNMQYMFHNAFVFNQDIGGWNISAVTDMTNMFAATSGMSTANYDALLIGWAAQSVQSGISFLAPQVNYCSGAAARGILTGTHGWSINGDLAVTSCSDLVLRFDTTQGAGGTTIQLPISGGGYDVDIDNDGDYSDNGSLVNVSTTQTIDFGSAGNYTIRIRPNTSNTNNHLRIEYNNANDAAKLTSIDRWGDHIVWTSMANAFYGCSNMNITSVAGTPNLSIVTDMSNMFYDASLFNRDLNSWNMSNVTNMNSMFRNASSFNQDLNSWNTSSVTDMAGLFIDATSFNGNISTWNTSSVTSMVNTFRFATAFNQDLNSWNTASVTSMNSMFVGAAAFNGAIDGWNVSKVTNMGWMFQNATAFNQPLNSWNVSKVTLMEYMFSGAIAFDQNVGNWNVSAVANMNNMFAGTTNFSQANYDNLLTGWSSRPVVSSITFTAPPISYCNGEAGLNILTNATNNWTVNNNQGKSCLVLLNTKIFLHGAYESSSNMMRASLGSTYLPTTTQYSDAATANVSVFNVTGNKAIVDWVWVELRDKNDITTVLHGISGLLQRDGNIVGTDGTSALTITAGQDDYYVSVKHRNHIPIATDAVVSLSNVVSTVDLTIGANVRGGANFMQDIGEGKHATFGGDLNGDGQINTTDLILGFASLGLPGYLIRDLDLNGQTQTSDMINVLVKGLGKGKQF</sequence>
<accession>A0ABU3LEG6</accession>
<dbReference type="Pfam" id="PF03382">
    <property type="entry name" value="DUF285"/>
    <property type="match status" value="7"/>
</dbReference>
<dbReference type="InterPro" id="IPR018247">
    <property type="entry name" value="EF_Hand_1_Ca_BS"/>
</dbReference>
<feature type="signal peptide" evidence="1">
    <location>
        <begin position="1"/>
        <end position="21"/>
    </location>
</feature>
<comment type="caution">
    <text evidence="2">The sequence shown here is derived from an EMBL/GenBank/DDBJ whole genome shotgun (WGS) entry which is preliminary data.</text>
</comment>
<keyword evidence="3" id="KW-1185">Reference proteome</keyword>
<keyword evidence="1" id="KW-0732">Signal</keyword>
<dbReference type="Proteomes" id="UP001257277">
    <property type="component" value="Unassembled WGS sequence"/>
</dbReference>
<name>A0ABU3LEG6_9FLAO</name>
<protein>
    <submittedName>
        <fullName evidence="2">BspA family leucine-rich repeat surface protein</fullName>
    </submittedName>
</protein>
<evidence type="ECO:0000256" key="1">
    <source>
        <dbReference type="SAM" id="SignalP"/>
    </source>
</evidence>
<dbReference type="NCBIfam" id="TIGR02167">
    <property type="entry name" value="Liste_lipo_26"/>
    <property type="match status" value="23"/>
</dbReference>
<feature type="chain" id="PRO_5045804098" evidence="1">
    <location>
        <begin position="22"/>
        <end position="2340"/>
    </location>
</feature>
<reference evidence="2 3" key="1">
    <citation type="submission" date="2023-09" db="EMBL/GenBank/DDBJ databases">
        <title>Novel taxa isolated from Blanes Bay.</title>
        <authorList>
            <person name="Rey-Velasco X."/>
            <person name="Lucena T."/>
        </authorList>
    </citation>
    <scope>NUCLEOTIDE SEQUENCE [LARGE SCALE GENOMIC DNA]</scope>
    <source>
        <strain evidence="2 3">S356</strain>
    </source>
</reference>
<proteinExistence type="predicted"/>
<organism evidence="2 3">
    <name type="scientific">Asprobacillus argus</name>
    <dbReference type="NCBI Taxonomy" id="3076534"/>
    <lineage>
        <taxon>Bacteria</taxon>
        <taxon>Pseudomonadati</taxon>
        <taxon>Bacteroidota</taxon>
        <taxon>Flavobacteriia</taxon>
        <taxon>Flavobacteriales</taxon>
        <taxon>Flavobacteriaceae</taxon>
        <taxon>Asprobacillus</taxon>
    </lineage>
</organism>
<dbReference type="EMBL" id="JAVTTO010000002">
    <property type="protein sequence ID" value="MDT7831593.1"/>
    <property type="molecule type" value="Genomic_DNA"/>
</dbReference>
<gene>
    <name evidence="2" type="ORF">RQM59_04335</name>
</gene>
<dbReference type="InterPro" id="IPR005046">
    <property type="entry name" value="DUF285"/>
</dbReference>
<dbReference type="InterPro" id="IPR011889">
    <property type="entry name" value="Liste_lipo_26"/>
</dbReference>
<evidence type="ECO:0000313" key="3">
    <source>
        <dbReference type="Proteomes" id="UP001257277"/>
    </source>
</evidence>
<dbReference type="RefSeq" id="WP_349240853.1">
    <property type="nucleotide sequence ID" value="NZ_JAVTTO010000002.1"/>
</dbReference>